<dbReference type="InterPro" id="IPR008318">
    <property type="entry name" value="UCP030820"/>
</dbReference>
<name>A0A0P1GMY9_9RHOB</name>
<protein>
    <recommendedName>
        <fullName evidence="3">Oxidoreductase</fullName>
    </recommendedName>
</protein>
<proteinExistence type="predicted"/>
<dbReference type="Proteomes" id="UP000051681">
    <property type="component" value="Unassembled WGS sequence"/>
</dbReference>
<evidence type="ECO:0000313" key="1">
    <source>
        <dbReference type="EMBL" id="CUH83693.1"/>
    </source>
</evidence>
<evidence type="ECO:0008006" key="3">
    <source>
        <dbReference type="Google" id="ProtNLM"/>
    </source>
</evidence>
<organism evidence="1 2">
    <name type="scientific">Thalassovita mediterranea</name>
    <dbReference type="NCBI Taxonomy" id="340021"/>
    <lineage>
        <taxon>Bacteria</taxon>
        <taxon>Pseudomonadati</taxon>
        <taxon>Pseudomonadota</taxon>
        <taxon>Alphaproteobacteria</taxon>
        <taxon>Rhodobacterales</taxon>
        <taxon>Roseobacteraceae</taxon>
        <taxon>Thalassovita</taxon>
    </lineage>
</organism>
<sequence>MSVIVSDKGFASDDWVGPIADLEDSENAVAVDLASHDDPTALQERLNSIQLIRVDFPSFADGRGFTIARHLRLLGYTGRLRAKGHVISDQYAMARRSGFDEVEISDELAARQPEGEWNFRADWQANDYQNRLRTG</sequence>
<dbReference type="OrthoDB" id="9800421at2"/>
<dbReference type="Pfam" id="PF06073">
    <property type="entry name" value="DUF934"/>
    <property type="match status" value="1"/>
</dbReference>
<dbReference type="RefSeq" id="WP_058317837.1">
    <property type="nucleotide sequence ID" value="NZ_CYSF01000006.1"/>
</dbReference>
<dbReference type="AlphaFoldDB" id="A0A0P1GMY9"/>
<reference evidence="1 2" key="1">
    <citation type="submission" date="2015-09" db="EMBL/GenBank/DDBJ databases">
        <authorList>
            <consortium name="Swine Surveillance"/>
        </authorList>
    </citation>
    <scope>NUCLEOTIDE SEQUENCE [LARGE SCALE GENOMIC DNA]</scope>
    <source>
        <strain evidence="1 2">CECT 8383</strain>
    </source>
</reference>
<keyword evidence="2" id="KW-1185">Reference proteome</keyword>
<dbReference type="EMBL" id="CYSF01000006">
    <property type="protein sequence ID" value="CUH83693.1"/>
    <property type="molecule type" value="Genomic_DNA"/>
</dbReference>
<gene>
    <name evidence="1" type="ORF">TM5383_00893</name>
</gene>
<accession>A0A0P1GMY9</accession>
<evidence type="ECO:0000313" key="2">
    <source>
        <dbReference type="Proteomes" id="UP000051681"/>
    </source>
</evidence>
<dbReference type="STRING" id="340021.TM5383_00893"/>